<evidence type="ECO:0000259" key="1">
    <source>
        <dbReference type="Pfam" id="PF21068"/>
    </source>
</evidence>
<proteinExistence type="predicted"/>
<accession>A0ABW7R4S8</accession>
<dbReference type="RefSeq" id="WP_094791620.1">
    <property type="nucleotide sequence ID" value="NZ_JBEZAY010000026.1"/>
</dbReference>
<dbReference type="InterPro" id="IPR048936">
    <property type="entry name" value="MvdD-like_ATPgrasp"/>
</dbReference>
<sequence>MTVLVLTRPTDATADLVISELTTREVHVVRLDPADFPESLRVTARIDPHFSTWEGILRGQHRDLILNQVRSVYYRRPSPFRLHPGLSGQDAQWASAEARAGLGGLLTALDCTWVNHPHRNAVAGIGPVALDAALRSGLAVPKTLITNDADEARSFIEELPGRVAAYKALGTQAPSDIDGAPYALWTTQVRAEEITDAVRLTAHQFQEWIPKAYDIRLTVVADQIFAAEIHSSSEAARIDIRTDYDSHTYETCDVPHLVAAGVRRLMDTFGLHYAAIDFLVSQDGEWYLIDVNPTGQWAFIPELRTPITRALADLLEGTHDHHRTVR</sequence>
<feature type="domain" description="MvdD-like pre-ATP grasp" evidence="1">
    <location>
        <begin position="2"/>
        <end position="118"/>
    </location>
</feature>
<dbReference type="Gene3D" id="3.30.470.20">
    <property type="entry name" value="ATP-grasp fold, B domain"/>
    <property type="match status" value="1"/>
</dbReference>
<dbReference type="PANTHER" id="PTHR21621:SF0">
    <property type="entry name" value="BETA-CITRYLGLUTAMATE SYNTHASE B-RELATED"/>
    <property type="match status" value="1"/>
</dbReference>
<dbReference type="Proteomes" id="UP001610990">
    <property type="component" value="Unassembled WGS sequence"/>
</dbReference>
<keyword evidence="3" id="KW-1185">Reference proteome</keyword>
<dbReference type="SUPFAM" id="SSF56059">
    <property type="entry name" value="Glutathione synthetase ATP-binding domain-like"/>
    <property type="match status" value="1"/>
</dbReference>
<name>A0ABW7R4S8_9ACTN</name>
<reference evidence="2 3" key="1">
    <citation type="submission" date="2024-10" db="EMBL/GenBank/DDBJ databases">
        <title>The Natural Products Discovery Center: Release of the First 8490 Sequenced Strains for Exploring Actinobacteria Biosynthetic Diversity.</title>
        <authorList>
            <person name="Kalkreuter E."/>
            <person name="Kautsar S.A."/>
            <person name="Yang D."/>
            <person name="Bader C.D."/>
            <person name="Teijaro C.N."/>
            <person name="Fluegel L."/>
            <person name="Davis C.M."/>
            <person name="Simpson J.R."/>
            <person name="Lauterbach L."/>
            <person name="Steele A.D."/>
            <person name="Gui C."/>
            <person name="Meng S."/>
            <person name="Li G."/>
            <person name="Viehrig K."/>
            <person name="Ye F."/>
            <person name="Su P."/>
            <person name="Kiefer A.F."/>
            <person name="Nichols A."/>
            <person name="Cepeda A.J."/>
            <person name="Yan W."/>
            <person name="Fan B."/>
            <person name="Jiang Y."/>
            <person name="Adhikari A."/>
            <person name="Zheng C.-J."/>
            <person name="Schuster L."/>
            <person name="Cowan T.M."/>
            <person name="Smanski M.J."/>
            <person name="Chevrette M.G."/>
            <person name="De Carvalho L.P.S."/>
            <person name="Shen B."/>
        </authorList>
    </citation>
    <scope>NUCLEOTIDE SEQUENCE [LARGE SCALE GENOMIC DNA]</scope>
    <source>
        <strain evidence="2 3">NPDC018013</strain>
    </source>
</reference>
<dbReference type="Pfam" id="PF21068">
    <property type="entry name" value="ATPgraspMvdD"/>
    <property type="match status" value="1"/>
</dbReference>
<dbReference type="InterPro" id="IPR026449">
    <property type="entry name" value="GRASP_SAV_5884"/>
</dbReference>
<evidence type="ECO:0000313" key="3">
    <source>
        <dbReference type="Proteomes" id="UP001610990"/>
    </source>
</evidence>
<dbReference type="NCBIfam" id="TIGR04187">
    <property type="entry name" value="GRASP_SAV_5884"/>
    <property type="match status" value="1"/>
</dbReference>
<evidence type="ECO:0000313" key="2">
    <source>
        <dbReference type="EMBL" id="MFH8583035.1"/>
    </source>
</evidence>
<protein>
    <submittedName>
        <fullName evidence="2">ATP-grasp ribosomal peptide maturase</fullName>
    </submittedName>
</protein>
<comment type="caution">
    <text evidence="2">The sequence shown here is derived from an EMBL/GenBank/DDBJ whole genome shotgun (WGS) entry which is preliminary data.</text>
</comment>
<dbReference type="PANTHER" id="PTHR21621">
    <property type="entry name" value="RIBOSOMAL PROTEIN S6 MODIFICATION PROTEIN"/>
    <property type="match status" value="1"/>
</dbReference>
<organism evidence="2 3">
    <name type="scientific">Streptomyces celluloflavus</name>
    <dbReference type="NCBI Taxonomy" id="58344"/>
    <lineage>
        <taxon>Bacteria</taxon>
        <taxon>Bacillati</taxon>
        <taxon>Actinomycetota</taxon>
        <taxon>Actinomycetes</taxon>
        <taxon>Kitasatosporales</taxon>
        <taxon>Streptomycetaceae</taxon>
        <taxon>Streptomyces</taxon>
    </lineage>
</organism>
<dbReference type="EMBL" id="JBIRGH010000001">
    <property type="protein sequence ID" value="MFH8583035.1"/>
    <property type="molecule type" value="Genomic_DNA"/>
</dbReference>
<gene>
    <name evidence="2" type="primary">tgmB</name>
    <name evidence="2" type="ORF">ACH4GP_01385</name>
</gene>